<dbReference type="OMA" id="AMEIFFA"/>
<dbReference type="AlphaFoldDB" id="F8Q415"/>
<dbReference type="EMBL" id="GL945483">
    <property type="protein sequence ID" value="EGN96871.1"/>
    <property type="molecule type" value="Genomic_DNA"/>
</dbReference>
<dbReference type="HOGENOM" id="CLU_051720_0_1_1"/>
<evidence type="ECO:0000313" key="2">
    <source>
        <dbReference type="Proteomes" id="UP000008063"/>
    </source>
</evidence>
<keyword evidence="2" id="KW-1185">Reference proteome</keyword>
<sequence>MPALPTELEQMIFVTAALDYPLSAPKLALVARRTQLWVEPLVYEAIIVQHPSNTSRKATVDGFLYAISRKPADFFARHVKILILSYLKQSQITRILSVCTGVVSLGCWTGCNAQLGRFIARSPLRPRRLSTCLENTMAMNEDPDFGSPFYRNVTHLELDDSWSRWMTWAPAFALLPRLTHLALSFTFPVQIGNMLLDALRQILGGCKTLELCVLFLAAGSGQKWYQSSNSLFVEKVIRDPRVVMMPWSLSHVRWASECWGSWSMWSCAGAIALRQRELYARGESQCILTAHCISLVFPGPCGPLTLWPPSQVNESSTSSQLF</sequence>
<dbReference type="InParanoid" id="F8Q415"/>
<dbReference type="Proteomes" id="UP000008063">
    <property type="component" value="Unassembled WGS sequence"/>
</dbReference>
<evidence type="ECO:0008006" key="3">
    <source>
        <dbReference type="Google" id="ProtNLM"/>
    </source>
</evidence>
<evidence type="ECO:0000313" key="1">
    <source>
        <dbReference type="EMBL" id="EGN96871.1"/>
    </source>
</evidence>
<accession>F8Q415</accession>
<dbReference type="OrthoDB" id="2900663at2759"/>
<proteinExistence type="predicted"/>
<gene>
    <name evidence="1" type="ORF">SERLA73DRAFT_161839</name>
</gene>
<protein>
    <recommendedName>
        <fullName evidence="3">F-box domain-containing protein</fullName>
    </recommendedName>
</protein>
<reference evidence="2" key="1">
    <citation type="journal article" date="2011" name="Science">
        <title>The plant cell wall-decomposing machinery underlies the functional diversity of forest fungi.</title>
        <authorList>
            <person name="Eastwood D.C."/>
            <person name="Floudas D."/>
            <person name="Binder M."/>
            <person name="Majcherczyk A."/>
            <person name="Schneider P."/>
            <person name="Aerts A."/>
            <person name="Asiegbu F.O."/>
            <person name="Baker S.E."/>
            <person name="Barry K."/>
            <person name="Bendiksby M."/>
            <person name="Blumentritt M."/>
            <person name="Coutinho P.M."/>
            <person name="Cullen D."/>
            <person name="de Vries R.P."/>
            <person name="Gathman A."/>
            <person name="Goodell B."/>
            <person name="Henrissat B."/>
            <person name="Ihrmark K."/>
            <person name="Kauserud H."/>
            <person name="Kohler A."/>
            <person name="LaButti K."/>
            <person name="Lapidus A."/>
            <person name="Lavin J.L."/>
            <person name="Lee Y.-H."/>
            <person name="Lindquist E."/>
            <person name="Lilly W."/>
            <person name="Lucas S."/>
            <person name="Morin E."/>
            <person name="Murat C."/>
            <person name="Oguiza J.A."/>
            <person name="Park J."/>
            <person name="Pisabarro A.G."/>
            <person name="Riley R."/>
            <person name="Rosling A."/>
            <person name="Salamov A."/>
            <person name="Schmidt O."/>
            <person name="Schmutz J."/>
            <person name="Skrede I."/>
            <person name="Stenlid J."/>
            <person name="Wiebenga A."/>
            <person name="Xie X."/>
            <person name="Kuees U."/>
            <person name="Hibbett D.S."/>
            <person name="Hoffmeister D."/>
            <person name="Hoegberg N."/>
            <person name="Martin F."/>
            <person name="Grigoriev I.V."/>
            <person name="Watkinson S.C."/>
        </authorList>
    </citation>
    <scope>NUCLEOTIDE SEQUENCE [LARGE SCALE GENOMIC DNA]</scope>
    <source>
        <strain evidence="2">strain S7.3</strain>
    </source>
</reference>
<name>F8Q415_SERL3</name>
<organism evidence="2">
    <name type="scientific">Serpula lacrymans var. lacrymans (strain S7.3)</name>
    <name type="common">Dry rot fungus</name>
    <dbReference type="NCBI Taxonomy" id="936435"/>
    <lineage>
        <taxon>Eukaryota</taxon>
        <taxon>Fungi</taxon>
        <taxon>Dikarya</taxon>
        <taxon>Basidiomycota</taxon>
        <taxon>Agaricomycotina</taxon>
        <taxon>Agaricomycetes</taxon>
        <taxon>Agaricomycetidae</taxon>
        <taxon>Boletales</taxon>
        <taxon>Coniophorineae</taxon>
        <taxon>Serpulaceae</taxon>
        <taxon>Serpula</taxon>
    </lineage>
</organism>